<dbReference type="GO" id="GO:0005975">
    <property type="term" value="P:carbohydrate metabolic process"/>
    <property type="evidence" value="ECO:0007669"/>
    <property type="project" value="UniProtKB-ARBA"/>
</dbReference>
<feature type="chain" id="PRO_5039323843" evidence="2">
    <location>
        <begin position="25"/>
        <end position="853"/>
    </location>
</feature>
<dbReference type="STRING" id="546874.SAMN04488544_3973"/>
<dbReference type="Gene3D" id="2.60.40.10">
    <property type="entry name" value="Immunoglobulins"/>
    <property type="match status" value="1"/>
</dbReference>
<keyword evidence="5" id="KW-1185">Reference proteome</keyword>
<feature type="domain" description="PKD" evidence="3">
    <location>
        <begin position="559"/>
        <end position="641"/>
    </location>
</feature>
<dbReference type="Pfam" id="PF12768">
    <property type="entry name" value="Rax2"/>
    <property type="match status" value="1"/>
</dbReference>
<keyword evidence="2" id="KW-0732">Signal</keyword>
<evidence type="ECO:0000313" key="5">
    <source>
        <dbReference type="Proteomes" id="UP000198825"/>
    </source>
</evidence>
<protein>
    <submittedName>
        <fullName evidence="4">PKD domain-containing protein</fullName>
    </submittedName>
</protein>
<evidence type="ECO:0000256" key="2">
    <source>
        <dbReference type="SAM" id="SignalP"/>
    </source>
</evidence>
<evidence type="ECO:0000259" key="3">
    <source>
        <dbReference type="PROSITE" id="PS50093"/>
    </source>
</evidence>
<feature type="signal peptide" evidence="2">
    <location>
        <begin position="1"/>
        <end position="24"/>
    </location>
</feature>
<dbReference type="InterPro" id="IPR000601">
    <property type="entry name" value="PKD_dom"/>
</dbReference>
<feature type="compositionally biased region" description="Low complexity" evidence="1">
    <location>
        <begin position="456"/>
        <end position="471"/>
    </location>
</feature>
<dbReference type="InterPro" id="IPR011047">
    <property type="entry name" value="Quinoprotein_ADH-like_sf"/>
</dbReference>
<dbReference type="InterPro" id="IPR013783">
    <property type="entry name" value="Ig-like_fold"/>
</dbReference>
<dbReference type="PROSITE" id="PS50093">
    <property type="entry name" value="PKD"/>
    <property type="match status" value="1"/>
</dbReference>
<sequence length="853" mass="88105">MRTKHTWRWSVLALVTAVVGAALTVPVSGDAAWADTVPPATDRPATVSADPLPTWQVTGVVWSQVTVGTTVYATGSFTKARPPGMWKGGPTEIDVAHLIAYDITTGQRIASFNHTLDAQGLAITASPDGSRVYVGGDFTTVDGVSRPHLAAFDTRSGALVPGFAASVNGQVKALTATNSTLYAGGGFTGAGPDDERRYFLASFSAGTGALTSWAPVASGGYTWALTMTPDRTKVVAGGQFSTLNGTTVNGMGALDATTGATLTWRANTVIKDYNQGAIDTLTTDGTLVYGGGFAFGAGGTFEGSFALDPADGSIRWLVDCLGDTYDVEPVGPVLYVAGHPHDCTMIGGFTDTSPRTRWQYGTAYTTVPMGTNGGPNAVGRSFKGQPAAAQLHWYPSLGIGLASGQYQSVWSITSAAGYVALGGEFPTVAGKPQQGLTRYATAPVAPNRSGPRYDGTAPVRTTAPPTTATATGSSVQVEFGSAWDEDNQRLTYRVYRDRGTSAEKLVATRTADSSFWSVPTLSVTDLGVPNGEHTYQVVVSDPFGNLLESPVSPRVGVGTNFAPVARFTNVADRLAVSFSGASSSDEDGRVVSWSWAFGDGRTGSGETTSHTYAAAGSYPVTLTVTDDDGTTASVRQTVVVTGEPKPLARDDFERATASGWGSADLGGTWTTPSAGSLSTAGGAGLIRLGAGSGPYAQLATGSRDADLQLTFAVDKAAAASSVFVRAVPRGSVADGYFAKVYAPAGGKMVLYLVRVQGNAQTDLKAFVLPETLTAGKRWTIRTQAVGAAPTLVRARVWAEGSPEPTTWQASATDATAALQTRTGIAVGGYASAGVTNAPLTLSVDKLLVRPTSG</sequence>
<feature type="region of interest" description="Disordered" evidence="1">
    <location>
        <begin position="442"/>
        <end position="473"/>
    </location>
</feature>
<dbReference type="SMART" id="SM00089">
    <property type="entry name" value="PKD"/>
    <property type="match status" value="1"/>
</dbReference>
<dbReference type="EMBL" id="LT629799">
    <property type="protein sequence ID" value="SDV04425.1"/>
    <property type="molecule type" value="Genomic_DNA"/>
</dbReference>
<organism evidence="4 5">
    <name type="scientific">Microlunatus sagamiharensis</name>
    <dbReference type="NCBI Taxonomy" id="546874"/>
    <lineage>
        <taxon>Bacteria</taxon>
        <taxon>Bacillati</taxon>
        <taxon>Actinomycetota</taxon>
        <taxon>Actinomycetes</taxon>
        <taxon>Propionibacteriales</taxon>
        <taxon>Propionibacteriaceae</taxon>
        <taxon>Microlunatus</taxon>
    </lineage>
</organism>
<dbReference type="Proteomes" id="UP000198825">
    <property type="component" value="Chromosome I"/>
</dbReference>
<name>A0A1H2NH29_9ACTN</name>
<dbReference type="InterPro" id="IPR035986">
    <property type="entry name" value="PKD_dom_sf"/>
</dbReference>
<evidence type="ECO:0000313" key="4">
    <source>
        <dbReference type="EMBL" id="SDV04425.1"/>
    </source>
</evidence>
<dbReference type="CDD" id="cd00146">
    <property type="entry name" value="PKD"/>
    <property type="match status" value="1"/>
</dbReference>
<dbReference type="SUPFAM" id="SSF49299">
    <property type="entry name" value="PKD domain"/>
    <property type="match status" value="1"/>
</dbReference>
<evidence type="ECO:0000256" key="1">
    <source>
        <dbReference type="SAM" id="MobiDB-lite"/>
    </source>
</evidence>
<dbReference type="Pfam" id="PF18911">
    <property type="entry name" value="PKD_4"/>
    <property type="match status" value="1"/>
</dbReference>
<reference evidence="5" key="1">
    <citation type="submission" date="2016-10" db="EMBL/GenBank/DDBJ databases">
        <authorList>
            <person name="Varghese N."/>
            <person name="Submissions S."/>
        </authorList>
    </citation>
    <scope>NUCLEOTIDE SEQUENCE [LARGE SCALE GENOMIC DNA]</scope>
    <source>
        <strain evidence="5">DSM 21743</strain>
    </source>
</reference>
<proteinExistence type="predicted"/>
<gene>
    <name evidence="4" type="ORF">SAMN04488544_3973</name>
</gene>
<dbReference type="InterPro" id="IPR024982">
    <property type="entry name" value="Rax2-like_C"/>
</dbReference>
<dbReference type="InterPro" id="IPR022409">
    <property type="entry name" value="PKD/Chitinase_dom"/>
</dbReference>
<dbReference type="SUPFAM" id="SSF50998">
    <property type="entry name" value="Quinoprotein alcohol dehydrogenase-like"/>
    <property type="match status" value="1"/>
</dbReference>
<accession>A0A1H2NH29</accession>
<dbReference type="AlphaFoldDB" id="A0A1H2NH29"/>